<dbReference type="InterPro" id="IPR039365">
    <property type="entry name" value="IS701-like"/>
</dbReference>
<keyword evidence="3" id="KW-1185">Reference proteome</keyword>
<comment type="caution">
    <text evidence="2">The sequence shown here is derived from an EMBL/GenBank/DDBJ whole genome shotgun (WGS) entry which is preliminary data.</text>
</comment>
<dbReference type="Pfam" id="PF13546">
    <property type="entry name" value="DDE_5"/>
    <property type="match status" value="1"/>
</dbReference>
<dbReference type="PANTHER" id="PTHR33627">
    <property type="entry name" value="TRANSPOSASE"/>
    <property type="match status" value="1"/>
</dbReference>
<name>A0A367Q3I1_9NOSO</name>
<dbReference type="EMBL" id="LXQD01000345">
    <property type="protein sequence ID" value="RCJ18728.1"/>
    <property type="molecule type" value="Genomic_DNA"/>
</dbReference>
<dbReference type="AlphaFoldDB" id="A0A367Q3I1"/>
<accession>A0A367Q3I1</accession>
<dbReference type="PANTHER" id="PTHR33627:SF1">
    <property type="entry name" value="TRANSPOSASE"/>
    <property type="match status" value="1"/>
</dbReference>
<dbReference type="InterPro" id="IPR038721">
    <property type="entry name" value="IS701-like_DDE_dom"/>
</dbReference>
<evidence type="ECO:0000259" key="1">
    <source>
        <dbReference type="Pfam" id="PF13546"/>
    </source>
</evidence>
<feature type="domain" description="Transposase IS701-like DDE" evidence="1">
    <location>
        <begin position="10"/>
        <end position="141"/>
    </location>
</feature>
<reference evidence="2" key="1">
    <citation type="submission" date="2016-04" db="EMBL/GenBank/DDBJ databases">
        <authorList>
            <person name="Tabuchi Yagui T.R."/>
        </authorList>
    </citation>
    <scope>NUCLEOTIDE SEQUENCE [LARGE SCALE GENOMIC DNA]</scope>
    <source>
        <strain evidence="2">NIES-26</strain>
    </source>
</reference>
<evidence type="ECO:0000313" key="3">
    <source>
        <dbReference type="Proteomes" id="UP000252107"/>
    </source>
</evidence>
<organism evidence="2 3">
    <name type="scientific">Nostoc minutum NIES-26</name>
    <dbReference type="NCBI Taxonomy" id="1844469"/>
    <lineage>
        <taxon>Bacteria</taxon>
        <taxon>Bacillati</taxon>
        <taxon>Cyanobacteriota</taxon>
        <taxon>Cyanophyceae</taxon>
        <taxon>Nostocales</taxon>
        <taxon>Nostocaceae</taxon>
        <taxon>Nostoc</taxon>
    </lineage>
</organism>
<protein>
    <submittedName>
        <fullName evidence="2">Transposase</fullName>
    </submittedName>
</protein>
<evidence type="ECO:0000313" key="2">
    <source>
        <dbReference type="EMBL" id="RCJ18728.1"/>
    </source>
</evidence>
<dbReference type="Proteomes" id="UP000252107">
    <property type="component" value="Unassembled WGS sequence"/>
</dbReference>
<gene>
    <name evidence="2" type="ORF">A6770_32695</name>
</gene>
<sequence>MNIVQSTETYFQKLGVRENFRDLHLGMISEIKRKTLPEIAKVVGLENQQFINHFLTESPWSVESLKKRRLELIRRVLNERSLILIIDETGDPKQGRTTDYVKRQYIGNLGKIENGIVLVTAYGVIEDMTFPLTFQIYKPRERLKAGEKYKTLTRNCSRINQRTPRNRI</sequence>
<proteinExistence type="predicted"/>